<dbReference type="EMBL" id="JAESVG020000001">
    <property type="protein sequence ID" value="KAG8632011.1"/>
    <property type="molecule type" value="Genomic_DNA"/>
</dbReference>
<comment type="caution">
    <text evidence="2">The sequence shown here is derived from an EMBL/GenBank/DDBJ whole genome shotgun (WGS) entry which is preliminary data.</text>
</comment>
<evidence type="ECO:0000313" key="2">
    <source>
        <dbReference type="EMBL" id="KAG8632011.1"/>
    </source>
</evidence>
<evidence type="ECO:0000313" key="3">
    <source>
        <dbReference type="Proteomes" id="UP000809789"/>
    </source>
</evidence>
<evidence type="ECO:0000256" key="1">
    <source>
        <dbReference type="SAM" id="MobiDB-lite"/>
    </source>
</evidence>
<dbReference type="OrthoDB" id="3943076at2759"/>
<keyword evidence="3" id="KW-1185">Reference proteome</keyword>
<dbReference type="Proteomes" id="UP000809789">
    <property type="component" value="Unassembled WGS sequence"/>
</dbReference>
<feature type="compositionally biased region" description="Polar residues" evidence="1">
    <location>
        <begin position="1"/>
        <end position="20"/>
    </location>
</feature>
<feature type="region of interest" description="Disordered" evidence="1">
    <location>
        <begin position="1"/>
        <end position="100"/>
    </location>
</feature>
<protein>
    <submittedName>
        <fullName evidence="2">Uncharacterized protein</fullName>
    </submittedName>
</protein>
<dbReference type="AlphaFoldDB" id="A0A8K0PJB6"/>
<accession>A0A8K0PJB6</accession>
<name>A0A8K0PJB6_9PEZI</name>
<reference evidence="2" key="1">
    <citation type="submission" date="2021-07" db="EMBL/GenBank/DDBJ databases">
        <title>Elsinoe batatas strain:CRI-CJ2 Genome sequencing and assembly.</title>
        <authorList>
            <person name="Huang L."/>
        </authorList>
    </citation>
    <scope>NUCLEOTIDE SEQUENCE</scope>
    <source>
        <strain evidence="2">CRI-CJ2</strain>
    </source>
</reference>
<organism evidence="2 3">
    <name type="scientific">Elsinoe batatas</name>
    <dbReference type="NCBI Taxonomy" id="2601811"/>
    <lineage>
        <taxon>Eukaryota</taxon>
        <taxon>Fungi</taxon>
        <taxon>Dikarya</taxon>
        <taxon>Ascomycota</taxon>
        <taxon>Pezizomycotina</taxon>
        <taxon>Dothideomycetes</taxon>
        <taxon>Dothideomycetidae</taxon>
        <taxon>Myriangiales</taxon>
        <taxon>Elsinoaceae</taxon>
        <taxon>Elsinoe</taxon>
    </lineage>
</organism>
<proteinExistence type="predicted"/>
<gene>
    <name evidence="2" type="ORF">KVT40_001151</name>
</gene>
<feature type="compositionally biased region" description="Low complexity" evidence="1">
    <location>
        <begin position="77"/>
        <end position="95"/>
    </location>
</feature>
<sequence length="279" mass="30148">MEKASTFHSPTTPPTDASQDPPNPGHRKKRSHTVTLPRLPFHRHSRSNHSTNRPLASPTAPPSLPFRKPHTHLHDAPTSSKKTSSPLPSRRPSTSVPAPLHDRLYLYPPNISLLPSSSLPVTPQTLSESATTLATSSAATASSLASLNAKAHASTRRLDEVYYALLTRASALQDLVSRLRQLHGTMETGRGEFVAKAREIETSSKQVVDSWDGFRGREKEVQVLVGRLTEARERGRKAEERLVELRERGVVVSVRGVGRGGLVGGVGGRTGVERGAGGV</sequence>